<evidence type="ECO:0000256" key="4">
    <source>
        <dbReference type="ARBA" id="ARBA00038652"/>
    </source>
</evidence>
<organism evidence="6 7">
    <name type="scientific">Peptoniphilus lacrimalis 315-B</name>
    <dbReference type="NCBI Taxonomy" id="596330"/>
    <lineage>
        <taxon>Bacteria</taxon>
        <taxon>Bacillati</taxon>
        <taxon>Bacillota</taxon>
        <taxon>Tissierellia</taxon>
        <taxon>Tissierellales</taxon>
        <taxon>Peptoniphilaceae</taxon>
        <taxon>Peptoniphilus</taxon>
    </lineage>
</organism>
<dbReference type="Pfam" id="PF01420">
    <property type="entry name" value="Methylase_S"/>
    <property type="match status" value="1"/>
</dbReference>
<dbReference type="PANTHER" id="PTHR43140">
    <property type="entry name" value="TYPE-1 RESTRICTION ENZYME ECOKI SPECIFICITY PROTEIN"/>
    <property type="match status" value="1"/>
</dbReference>
<protein>
    <submittedName>
        <fullName evidence="6">Type I restriction modification DNA specificity domain protein</fullName>
    </submittedName>
</protein>
<comment type="similarity">
    <text evidence="1">Belongs to the type-I restriction system S methylase family.</text>
</comment>
<evidence type="ECO:0000313" key="7">
    <source>
        <dbReference type="Proteomes" id="UP000005711"/>
    </source>
</evidence>
<dbReference type="AlphaFoldDB" id="D1VV14"/>
<dbReference type="Gene3D" id="3.90.220.20">
    <property type="entry name" value="DNA methylase specificity domains"/>
    <property type="match status" value="1"/>
</dbReference>
<dbReference type="GO" id="GO:0009307">
    <property type="term" value="P:DNA restriction-modification system"/>
    <property type="evidence" value="ECO:0007669"/>
    <property type="project" value="UniProtKB-KW"/>
</dbReference>
<sequence length="230" mass="27021">MTAFRIPHSAFRNLIPKCYFDILKEACDIVNLNSFRIRKEKLDAICDVRDGTHNSPKRQLHGKYLVTSKNVKNGEVNFDNSYYISEQDYLEINKRSKVDIYDLLFTMIGTIGEVAQITEEANYAIKNVGLIKTNNKILSRYLFYYLKSEKIRNYISENKSKGSQVFISLGKLRNMEIILPCQEVQEYIVSILDKFEKLVNDVNEGLPKEIDLRQKEYEYYREKLLDFPKN</sequence>
<evidence type="ECO:0000256" key="2">
    <source>
        <dbReference type="ARBA" id="ARBA00022747"/>
    </source>
</evidence>
<dbReference type="CDD" id="cd17246">
    <property type="entry name" value="RMtype1_S_SonII-TRD2-CR2_like"/>
    <property type="match status" value="1"/>
</dbReference>
<dbReference type="InterPro" id="IPR044946">
    <property type="entry name" value="Restrct_endonuc_typeI_TRD_sf"/>
</dbReference>
<feature type="domain" description="Type I restriction modification DNA specificity" evidence="5">
    <location>
        <begin position="58"/>
        <end position="210"/>
    </location>
</feature>
<accession>D1VV14</accession>
<evidence type="ECO:0000256" key="1">
    <source>
        <dbReference type="ARBA" id="ARBA00010923"/>
    </source>
</evidence>
<keyword evidence="2" id="KW-0680">Restriction system</keyword>
<comment type="subunit">
    <text evidence="4">The methyltransferase is composed of M and S polypeptides.</text>
</comment>
<dbReference type="PANTHER" id="PTHR43140:SF1">
    <property type="entry name" value="TYPE I RESTRICTION ENZYME ECOKI SPECIFICITY SUBUNIT"/>
    <property type="match status" value="1"/>
</dbReference>
<dbReference type="Proteomes" id="UP000005711">
    <property type="component" value="Unassembled WGS sequence"/>
</dbReference>
<proteinExistence type="inferred from homology"/>
<keyword evidence="7" id="KW-1185">Reference proteome</keyword>
<dbReference type="InterPro" id="IPR051212">
    <property type="entry name" value="Type-I_RE_S_subunit"/>
</dbReference>
<dbReference type="EMBL" id="ADDO01000061">
    <property type="protein sequence ID" value="EFA89576.1"/>
    <property type="molecule type" value="Genomic_DNA"/>
</dbReference>
<evidence type="ECO:0000313" key="6">
    <source>
        <dbReference type="EMBL" id="EFA89576.1"/>
    </source>
</evidence>
<dbReference type="GO" id="GO:0003677">
    <property type="term" value="F:DNA binding"/>
    <property type="evidence" value="ECO:0007669"/>
    <property type="project" value="UniProtKB-KW"/>
</dbReference>
<dbReference type="InterPro" id="IPR000055">
    <property type="entry name" value="Restrct_endonuc_typeI_TRD"/>
</dbReference>
<comment type="caution">
    <text evidence="6">The sequence shown here is derived from an EMBL/GenBank/DDBJ whole genome shotgun (WGS) entry which is preliminary data.</text>
</comment>
<keyword evidence="3" id="KW-0238">DNA-binding</keyword>
<dbReference type="eggNOG" id="COG0732">
    <property type="taxonomic scope" value="Bacteria"/>
</dbReference>
<name>D1VV14_9FIRM</name>
<evidence type="ECO:0000259" key="5">
    <source>
        <dbReference type="Pfam" id="PF01420"/>
    </source>
</evidence>
<gene>
    <name evidence="6" type="ORF">HMPREF0628_0015</name>
</gene>
<dbReference type="SUPFAM" id="SSF116734">
    <property type="entry name" value="DNA methylase specificity domain"/>
    <property type="match status" value="1"/>
</dbReference>
<reference evidence="6 7" key="1">
    <citation type="submission" date="2009-12" db="EMBL/GenBank/DDBJ databases">
        <title>Genome Sequence of Peptoniphilus lacrimalis 315-B.</title>
        <authorList>
            <person name="Durkin A.S."/>
            <person name="Madupu R."/>
            <person name="Torralba M."/>
            <person name="Methe B."/>
            <person name="Sutton G."/>
            <person name="Strausberg R.L."/>
            <person name="Nelson K.E."/>
        </authorList>
    </citation>
    <scope>NUCLEOTIDE SEQUENCE [LARGE SCALE GENOMIC DNA]</scope>
    <source>
        <strain evidence="6 7">315-B</strain>
    </source>
</reference>
<evidence type="ECO:0000256" key="3">
    <source>
        <dbReference type="ARBA" id="ARBA00023125"/>
    </source>
</evidence>